<dbReference type="GO" id="GO:0005829">
    <property type="term" value="C:cytosol"/>
    <property type="evidence" value="ECO:0007669"/>
    <property type="project" value="TreeGrafter"/>
</dbReference>
<comment type="similarity">
    <text evidence="2">Belongs to the Nudix hydrolase family.</text>
</comment>
<evidence type="ECO:0000313" key="4">
    <source>
        <dbReference type="EMBL" id="OGZ11067.1"/>
    </source>
</evidence>
<dbReference type="InterPro" id="IPR015797">
    <property type="entry name" value="NUDIX_hydrolase-like_dom_sf"/>
</dbReference>
<dbReference type="InterPro" id="IPR020476">
    <property type="entry name" value="Nudix_hydrolase"/>
</dbReference>
<dbReference type="Proteomes" id="UP000178534">
    <property type="component" value="Unassembled WGS sequence"/>
</dbReference>
<gene>
    <name evidence="4" type="ORF">A2942_02410</name>
</gene>
<organism evidence="4 5">
    <name type="scientific">Candidatus Lloydbacteria bacterium RIFCSPLOWO2_01_FULL_50_20</name>
    <dbReference type="NCBI Taxonomy" id="1798665"/>
    <lineage>
        <taxon>Bacteria</taxon>
        <taxon>Candidatus Lloydiibacteriota</taxon>
    </lineage>
</organism>
<evidence type="ECO:0000256" key="2">
    <source>
        <dbReference type="RuleBase" id="RU003476"/>
    </source>
</evidence>
<dbReference type="PROSITE" id="PS00893">
    <property type="entry name" value="NUDIX_BOX"/>
    <property type="match status" value="1"/>
</dbReference>
<dbReference type="SUPFAM" id="SSF55811">
    <property type="entry name" value="Nudix"/>
    <property type="match status" value="1"/>
</dbReference>
<name>A0A1G2DBR0_9BACT</name>
<dbReference type="InterPro" id="IPR020084">
    <property type="entry name" value="NUDIX_hydrolase_CS"/>
</dbReference>
<dbReference type="CDD" id="cd04678">
    <property type="entry name" value="NUDIX_MTH2_Nudt15"/>
    <property type="match status" value="1"/>
</dbReference>
<proteinExistence type="inferred from homology"/>
<dbReference type="PROSITE" id="PS51462">
    <property type="entry name" value="NUDIX"/>
    <property type="match status" value="1"/>
</dbReference>
<dbReference type="Gene3D" id="3.90.79.10">
    <property type="entry name" value="Nucleoside Triphosphate Pyrophosphohydrolase"/>
    <property type="match status" value="1"/>
</dbReference>
<dbReference type="FunFam" id="3.90.79.10:FF:000060">
    <property type="entry name" value="Nudix hydrolase 1"/>
    <property type="match status" value="1"/>
</dbReference>
<accession>A0A1G2DBR0</accession>
<dbReference type="PRINTS" id="PR00502">
    <property type="entry name" value="NUDIXFAMILY"/>
</dbReference>
<dbReference type="PANTHER" id="PTHR16099:SF5">
    <property type="entry name" value="NUCLEOTIDE TRIPHOSPHATE DIPHOSPHATASE NUDT15"/>
    <property type="match status" value="1"/>
</dbReference>
<dbReference type="GO" id="GO:0035539">
    <property type="term" value="F:8-oxo-7,8-dihydrodeoxyguanosine triphosphate pyrophosphatase activity"/>
    <property type="evidence" value="ECO:0007669"/>
    <property type="project" value="TreeGrafter"/>
</dbReference>
<evidence type="ECO:0000313" key="5">
    <source>
        <dbReference type="Proteomes" id="UP000178534"/>
    </source>
</evidence>
<dbReference type="Pfam" id="PF00293">
    <property type="entry name" value="NUDIX"/>
    <property type="match status" value="1"/>
</dbReference>
<dbReference type="STRING" id="1798665.A2942_02410"/>
<protein>
    <recommendedName>
        <fullName evidence="3">Nudix hydrolase domain-containing protein</fullName>
    </recommendedName>
</protein>
<evidence type="ECO:0000256" key="1">
    <source>
        <dbReference type="ARBA" id="ARBA00022801"/>
    </source>
</evidence>
<dbReference type="EMBL" id="MHLP01000043">
    <property type="protein sequence ID" value="OGZ11067.1"/>
    <property type="molecule type" value="Genomic_DNA"/>
</dbReference>
<dbReference type="AlphaFoldDB" id="A0A1G2DBR0"/>
<keyword evidence="1 2" id="KW-0378">Hydrolase</keyword>
<dbReference type="InterPro" id="IPR000086">
    <property type="entry name" value="NUDIX_hydrolase_dom"/>
</dbReference>
<sequence>MNPSQNVLRVGIAVMIFRNGKVLIGKRKGAHGEGEYAFPGGRLEHGESLIDGALREIKEECGITVGNIRFQCVLNVLDFFPEHYVGVGFIADWVAGEPQVLEPDKCEGWDWYSLDTLPQPLFVPTATMIKSYRSGMNFIDSKK</sequence>
<feature type="domain" description="Nudix hydrolase" evidence="3">
    <location>
        <begin position="7"/>
        <end position="137"/>
    </location>
</feature>
<comment type="caution">
    <text evidence="4">The sequence shown here is derived from an EMBL/GenBank/DDBJ whole genome shotgun (WGS) entry which is preliminary data.</text>
</comment>
<dbReference type="GO" id="GO:0006203">
    <property type="term" value="P:dGTP catabolic process"/>
    <property type="evidence" value="ECO:0007669"/>
    <property type="project" value="TreeGrafter"/>
</dbReference>
<evidence type="ECO:0000259" key="3">
    <source>
        <dbReference type="PROSITE" id="PS51462"/>
    </source>
</evidence>
<reference evidence="4 5" key="1">
    <citation type="journal article" date="2016" name="Nat. Commun.">
        <title>Thousands of microbial genomes shed light on interconnected biogeochemical processes in an aquifer system.</title>
        <authorList>
            <person name="Anantharaman K."/>
            <person name="Brown C.T."/>
            <person name="Hug L.A."/>
            <person name="Sharon I."/>
            <person name="Castelle C.J."/>
            <person name="Probst A.J."/>
            <person name="Thomas B.C."/>
            <person name="Singh A."/>
            <person name="Wilkins M.J."/>
            <person name="Karaoz U."/>
            <person name="Brodie E.L."/>
            <person name="Williams K.H."/>
            <person name="Hubbard S.S."/>
            <person name="Banfield J.F."/>
        </authorList>
    </citation>
    <scope>NUCLEOTIDE SEQUENCE [LARGE SCALE GENOMIC DNA]</scope>
</reference>
<dbReference type="PANTHER" id="PTHR16099">
    <property type="entry name" value="8-OXO-DGTP DIPHOSPHATES NUDT15"/>
    <property type="match status" value="1"/>
</dbReference>